<dbReference type="PRINTS" id="PR01217">
    <property type="entry name" value="PRICHEXTENSN"/>
</dbReference>
<dbReference type="Pfam" id="PF03797">
    <property type="entry name" value="Autotransporter"/>
    <property type="match status" value="1"/>
</dbReference>
<reference evidence="4" key="1">
    <citation type="submission" date="2017-03" db="EMBL/GenBank/DDBJ databases">
        <authorList>
            <person name="Safronova V.I."/>
            <person name="Sazanova A.L."/>
            <person name="Chirak E.R."/>
        </authorList>
    </citation>
    <scope>NUCLEOTIDE SEQUENCE [LARGE SCALE GENOMIC DNA]</scope>
    <source>
        <strain evidence="4">Ach-343</strain>
    </source>
</reference>
<dbReference type="SUPFAM" id="SSF103515">
    <property type="entry name" value="Autotransporter"/>
    <property type="match status" value="1"/>
</dbReference>
<dbReference type="CDD" id="cd01344">
    <property type="entry name" value="PL2_Passenger_AT"/>
    <property type="match status" value="1"/>
</dbReference>
<dbReference type="GO" id="GO:0019867">
    <property type="term" value="C:outer membrane"/>
    <property type="evidence" value="ECO:0007669"/>
    <property type="project" value="InterPro"/>
</dbReference>
<dbReference type="PANTHER" id="PTHR35037">
    <property type="entry name" value="C-TERMINAL REGION OF AIDA-LIKE PROTEIN"/>
    <property type="match status" value="1"/>
</dbReference>
<evidence type="ECO:0000259" key="2">
    <source>
        <dbReference type="PROSITE" id="PS51208"/>
    </source>
</evidence>
<keyword evidence="4" id="KW-1185">Reference proteome</keyword>
<dbReference type="InterPro" id="IPR011050">
    <property type="entry name" value="Pectin_lyase_fold/virulence"/>
</dbReference>
<name>A0A2W7C3G7_9HYPH</name>
<dbReference type="InterPro" id="IPR005546">
    <property type="entry name" value="Autotransporte_beta"/>
</dbReference>
<evidence type="ECO:0000256" key="1">
    <source>
        <dbReference type="SAM" id="MobiDB-lite"/>
    </source>
</evidence>
<dbReference type="SUPFAM" id="SSF51126">
    <property type="entry name" value="Pectin lyase-like"/>
    <property type="match status" value="1"/>
</dbReference>
<evidence type="ECO:0000313" key="4">
    <source>
        <dbReference type="Proteomes" id="UP000248616"/>
    </source>
</evidence>
<dbReference type="InterPro" id="IPR043990">
    <property type="entry name" value="AC_1"/>
</dbReference>
<sequence length="967" mass="99074">MRHFEIKLPNSRLEGMDDTIALLPRKPRQIHPWFISVLATTAFALLPNSVAFAACVLVPSPGNDTFTCDSGDSGGSLTDNGGDNALNFPAGGTGQISGNVTFGVGTDRVDMQSGTITGTVDQGGGTDFFTIGAGTVAGNVQQGAGIDDFNMSGGQIGSLNQGDGLDTFTMTGGRIVDFFDDGDHAVMTGGRIGRVNMKLDKNYFNMSGGTIDRNLVTGFDQDTIILSGGTIGGNISVSGGNDSVTITGGTVGGDILMSFGADNFVWNGGGIIYGAVDLGGDNDTARLSNLTNANLGATNAITGGLGTDALTLDNVKLDGISRLQNWESIGATNDTELKLDSNLVLGDSGTGTGALNVDASSTLFGGGGFNASIQAFTAGQLAQVTNAGRIDLTNGGTGATDRLTISGNYTGVGGLLLIQTELGDDSSASDRLVLSGGTASGSTGISVINLGGAGAETTQDGIMVVQAVNGATSGTSTFALDTQVAAGAFEYYLFKGGVSAGSQENWYLRSTLTAPLEPAQVPPQPAPAPPAVEPPPPPGPGVEPPPPPEPEPPAVEPPPPPPSELPPTPPPTEGDINTPPVDPTQPVQASDPEPTPPPPPAPAPPADPPPPPPVVPTAAPALPVPTPPVGPPPVQPAPPTPGATAVQAAEIPLYRIEVPVYSALPPVAEHLAMTTLGTFHERRGEQSLLSNAELSPVWGRVFGQDTEMGWSGTVSPSFDGSLFGFQAGFDLFGRETASGQIDRAGLFVAYASMTGDVRGQALGWNNLSVGSMDIDGTSVGGYWTRVGQGGWYLDGVVMATFFGGNATSSRNVGIDVDGTGVTASLEGGYPIALAQGWTLEPQAQLVWQHLSLDDTKDLFSSVSFDPDDNVAGRLGVRLQGETAINGMALQPYLKANIWHDFGGTSHVNFDTNDISTEGKSTSFEFGGGVVAKVTDKVSVFATGDYTTNLGGDKRRILEGNLGFSVKW</sequence>
<dbReference type="Proteomes" id="UP000248616">
    <property type="component" value="Unassembled WGS sequence"/>
</dbReference>
<feature type="compositionally biased region" description="Pro residues" evidence="1">
    <location>
        <begin position="520"/>
        <end position="572"/>
    </location>
</feature>
<dbReference type="InterPro" id="IPR012332">
    <property type="entry name" value="Autotransporter_pectin_lyase_C"/>
</dbReference>
<dbReference type="EMBL" id="MZXV01000032">
    <property type="protein sequence ID" value="PZV37665.1"/>
    <property type="molecule type" value="Genomic_DNA"/>
</dbReference>
<organism evidence="3 4">
    <name type="scientific">Mesorhizobium kowhaii</name>
    <dbReference type="NCBI Taxonomy" id="1300272"/>
    <lineage>
        <taxon>Bacteria</taxon>
        <taxon>Pseudomonadati</taxon>
        <taxon>Pseudomonadota</taxon>
        <taxon>Alphaproteobacteria</taxon>
        <taxon>Hyphomicrobiales</taxon>
        <taxon>Phyllobacteriaceae</taxon>
        <taxon>Mesorhizobium</taxon>
    </lineage>
</organism>
<dbReference type="InterPro" id="IPR006315">
    <property type="entry name" value="OM_autotransptr_brl_dom"/>
</dbReference>
<feature type="domain" description="Autotransporter" evidence="2">
    <location>
        <begin position="690"/>
        <end position="967"/>
    </location>
</feature>
<gene>
    <name evidence="3" type="ORF">B5V02_15405</name>
</gene>
<dbReference type="OrthoDB" id="6053567at2"/>
<comment type="caution">
    <text evidence="3">The sequence shown here is derived from an EMBL/GenBank/DDBJ whole genome shotgun (WGS) entry which is preliminary data.</text>
</comment>
<dbReference type="SMART" id="SM00869">
    <property type="entry name" value="Autotransporter"/>
    <property type="match status" value="1"/>
</dbReference>
<dbReference type="InterPro" id="IPR051551">
    <property type="entry name" value="Autotransporter_adhesion"/>
</dbReference>
<protein>
    <submittedName>
        <fullName evidence="3">Autotransporter outer membrane beta-barrel domain-containing protein</fullName>
    </submittedName>
</protein>
<dbReference type="RefSeq" id="WP_111545009.1">
    <property type="nucleotide sequence ID" value="NZ_MZXV01000032.1"/>
</dbReference>
<evidence type="ECO:0000313" key="3">
    <source>
        <dbReference type="EMBL" id="PZV37665.1"/>
    </source>
</evidence>
<dbReference type="Gene3D" id="2.160.20.20">
    <property type="match status" value="1"/>
</dbReference>
<feature type="compositionally biased region" description="Pro residues" evidence="1">
    <location>
        <begin position="593"/>
        <end position="615"/>
    </location>
</feature>
<dbReference type="NCBIfam" id="TIGR01414">
    <property type="entry name" value="autotrans_barl"/>
    <property type="match status" value="1"/>
</dbReference>
<dbReference type="PANTHER" id="PTHR35037:SF3">
    <property type="entry name" value="C-TERMINAL REGION OF AIDA-LIKE PROTEIN"/>
    <property type="match status" value="1"/>
</dbReference>
<dbReference type="AlphaFoldDB" id="A0A2W7C3G7"/>
<accession>A0A2W7C3G7</accession>
<dbReference type="InterPro" id="IPR036709">
    <property type="entry name" value="Autotransporte_beta_dom_sf"/>
</dbReference>
<feature type="compositionally biased region" description="Pro residues" evidence="1">
    <location>
        <begin position="622"/>
        <end position="641"/>
    </location>
</feature>
<feature type="region of interest" description="Disordered" evidence="1">
    <location>
        <begin position="517"/>
        <end position="643"/>
    </location>
</feature>
<dbReference type="Gene3D" id="2.40.128.130">
    <property type="entry name" value="Autotransporter beta-domain"/>
    <property type="match status" value="1"/>
</dbReference>
<proteinExistence type="predicted"/>
<dbReference type="PROSITE" id="PS51208">
    <property type="entry name" value="AUTOTRANSPORTER"/>
    <property type="match status" value="1"/>
</dbReference>
<dbReference type="Pfam" id="PF18883">
    <property type="entry name" value="AC_1"/>
    <property type="match status" value="1"/>
</dbReference>